<feature type="domain" description="RNA polymerase sigma-70 region 2" evidence="7">
    <location>
        <begin position="9"/>
        <end position="74"/>
    </location>
</feature>
<dbReference type="GO" id="GO:0003677">
    <property type="term" value="F:DNA binding"/>
    <property type="evidence" value="ECO:0007669"/>
    <property type="project" value="UniProtKB-KW"/>
</dbReference>
<dbReference type="PANTHER" id="PTHR43133:SF62">
    <property type="entry name" value="RNA POLYMERASE SIGMA FACTOR SIGZ"/>
    <property type="match status" value="1"/>
</dbReference>
<dbReference type="Proteomes" id="UP000018211">
    <property type="component" value="Unassembled WGS sequence"/>
</dbReference>
<dbReference type="InterPro" id="IPR014304">
    <property type="entry name" value="RNA_pol_sigma-Z"/>
</dbReference>
<protein>
    <recommendedName>
        <fullName evidence="6">RNA polymerase sigma factor</fullName>
    </recommendedName>
</protein>
<dbReference type="AlphaFoldDB" id="A0AAV2VYH6"/>
<dbReference type="InterPro" id="IPR014284">
    <property type="entry name" value="RNA_pol_sigma-70_dom"/>
</dbReference>
<evidence type="ECO:0000259" key="7">
    <source>
        <dbReference type="Pfam" id="PF04542"/>
    </source>
</evidence>
<evidence type="ECO:0000313" key="9">
    <source>
        <dbReference type="EMBL" id="CCO49684.1"/>
    </source>
</evidence>
<dbReference type="Gene3D" id="1.10.1740.10">
    <property type="match status" value="1"/>
</dbReference>
<keyword evidence="2 6" id="KW-0805">Transcription regulation</keyword>
<dbReference type="Pfam" id="PF04542">
    <property type="entry name" value="Sigma70_r2"/>
    <property type="match status" value="1"/>
</dbReference>
<evidence type="ECO:0000256" key="6">
    <source>
        <dbReference type="RuleBase" id="RU000716"/>
    </source>
</evidence>
<gene>
    <name evidence="9" type="ORF">VIBNISOn1_850022</name>
</gene>
<dbReference type="InterPro" id="IPR007627">
    <property type="entry name" value="RNA_pol_sigma70_r2"/>
</dbReference>
<comment type="similarity">
    <text evidence="1 6">Belongs to the sigma-70 factor family. ECF subfamily.</text>
</comment>
<feature type="domain" description="RNA polymerase sigma factor 70 region 4 type 2" evidence="8">
    <location>
        <begin position="99"/>
        <end position="150"/>
    </location>
</feature>
<dbReference type="InterPro" id="IPR000838">
    <property type="entry name" value="RNA_pol_sigma70_ECF_CS"/>
</dbReference>
<dbReference type="PROSITE" id="PS01063">
    <property type="entry name" value="SIGMA70_ECF"/>
    <property type="match status" value="1"/>
</dbReference>
<evidence type="ECO:0000256" key="5">
    <source>
        <dbReference type="ARBA" id="ARBA00023163"/>
    </source>
</evidence>
<accession>A0AAV2VYH6</accession>
<dbReference type="GO" id="GO:0006352">
    <property type="term" value="P:DNA-templated transcription initiation"/>
    <property type="evidence" value="ECO:0007669"/>
    <property type="project" value="InterPro"/>
</dbReference>
<evidence type="ECO:0000256" key="3">
    <source>
        <dbReference type="ARBA" id="ARBA00023082"/>
    </source>
</evidence>
<dbReference type="GO" id="GO:0016987">
    <property type="term" value="F:sigma factor activity"/>
    <property type="evidence" value="ECO:0007669"/>
    <property type="project" value="UniProtKB-KW"/>
</dbReference>
<keyword evidence="5 6" id="KW-0804">Transcription</keyword>
<evidence type="ECO:0000256" key="1">
    <source>
        <dbReference type="ARBA" id="ARBA00010641"/>
    </source>
</evidence>
<dbReference type="InterPro" id="IPR013325">
    <property type="entry name" value="RNA_pol_sigma_r2"/>
</dbReference>
<organism evidence="9 10">
    <name type="scientific">Vibrio nigripulchritudo SOn1</name>
    <dbReference type="NCBI Taxonomy" id="1238450"/>
    <lineage>
        <taxon>Bacteria</taxon>
        <taxon>Pseudomonadati</taxon>
        <taxon>Pseudomonadota</taxon>
        <taxon>Gammaproteobacteria</taxon>
        <taxon>Vibrionales</taxon>
        <taxon>Vibrionaceae</taxon>
        <taxon>Vibrio</taxon>
    </lineage>
</organism>
<dbReference type="NCBIfam" id="NF007215">
    <property type="entry name" value="PRK09637.1"/>
    <property type="match status" value="1"/>
</dbReference>
<dbReference type="InterPro" id="IPR039425">
    <property type="entry name" value="RNA_pol_sigma-70-like"/>
</dbReference>
<comment type="caution">
    <text evidence="9">The sequence shown here is derived from an EMBL/GenBank/DDBJ whole genome shotgun (WGS) entry which is preliminary data.</text>
</comment>
<reference evidence="9 10" key="1">
    <citation type="journal article" date="2013" name="ISME J.">
        <title>Comparative genomics of pathogenic lineages of Vibrio nigripulchritudo identifies virulence-associated traits.</title>
        <authorList>
            <person name="Goudenege D."/>
            <person name="Labreuche Y."/>
            <person name="Krin E."/>
            <person name="Ansquer D."/>
            <person name="Mangenot S."/>
            <person name="Calteau A."/>
            <person name="Medigue C."/>
            <person name="Mazel D."/>
            <person name="Polz M.F."/>
            <person name="Le Roux F."/>
        </authorList>
    </citation>
    <scope>NUCLEOTIDE SEQUENCE [LARGE SCALE GENOMIC DNA]</scope>
    <source>
        <strain evidence="9 10">SOn1</strain>
    </source>
</reference>
<dbReference type="SUPFAM" id="SSF88659">
    <property type="entry name" value="Sigma3 and sigma4 domains of RNA polymerase sigma factors"/>
    <property type="match status" value="1"/>
</dbReference>
<dbReference type="Pfam" id="PF08281">
    <property type="entry name" value="Sigma70_r4_2"/>
    <property type="match status" value="1"/>
</dbReference>
<dbReference type="GeneID" id="97544433"/>
<name>A0AAV2VYH6_9VIBR</name>
<sequence length="181" mass="21073">MKNFETVWQEYQQSLKAFLHSRVSSPDDVEDILQDVLVKTYEKLDTVQNWESLKSWLFQIANNAIMDFYRKRARQSSVDERDLWYANAEEEPTQDFSRCLLPFIQTLPEQSAKLIFAVDIQQESQKSLALQENISYSTLKSRVHKARQELKKQFEDCCHVTLGKNGGMIDCDSKSKSCDSC</sequence>
<dbReference type="Gene3D" id="1.10.10.10">
    <property type="entry name" value="Winged helix-like DNA-binding domain superfamily/Winged helix DNA-binding domain"/>
    <property type="match status" value="1"/>
</dbReference>
<dbReference type="PANTHER" id="PTHR43133">
    <property type="entry name" value="RNA POLYMERASE ECF-TYPE SIGMA FACTO"/>
    <property type="match status" value="1"/>
</dbReference>
<dbReference type="InterPro" id="IPR013249">
    <property type="entry name" value="RNA_pol_sigma70_r4_t2"/>
</dbReference>
<keyword evidence="4 6" id="KW-0238">DNA-binding</keyword>
<evidence type="ECO:0000256" key="2">
    <source>
        <dbReference type="ARBA" id="ARBA00023015"/>
    </source>
</evidence>
<keyword evidence="3 6" id="KW-0731">Sigma factor</keyword>
<dbReference type="InterPro" id="IPR013324">
    <property type="entry name" value="RNA_pol_sigma_r3/r4-like"/>
</dbReference>
<dbReference type="RefSeq" id="WP_004398088.1">
    <property type="nucleotide sequence ID" value="NZ_LK391965.1"/>
</dbReference>
<evidence type="ECO:0000256" key="4">
    <source>
        <dbReference type="ARBA" id="ARBA00023125"/>
    </source>
</evidence>
<dbReference type="NCBIfam" id="TIGR02937">
    <property type="entry name" value="sigma70-ECF"/>
    <property type="match status" value="1"/>
</dbReference>
<evidence type="ECO:0000313" key="10">
    <source>
        <dbReference type="Proteomes" id="UP000018211"/>
    </source>
</evidence>
<dbReference type="InterPro" id="IPR036388">
    <property type="entry name" value="WH-like_DNA-bd_sf"/>
</dbReference>
<dbReference type="EMBL" id="CAOF01000181">
    <property type="protein sequence ID" value="CCO49684.1"/>
    <property type="molecule type" value="Genomic_DNA"/>
</dbReference>
<evidence type="ECO:0000259" key="8">
    <source>
        <dbReference type="Pfam" id="PF08281"/>
    </source>
</evidence>
<dbReference type="SUPFAM" id="SSF88946">
    <property type="entry name" value="Sigma2 domain of RNA polymerase sigma factors"/>
    <property type="match status" value="1"/>
</dbReference>
<dbReference type="NCBIfam" id="TIGR02959">
    <property type="entry name" value="SigZ"/>
    <property type="match status" value="1"/>
</dbReference>
<proteinExistence type="inferred from homology"/>